<feature type="region of interest" description="Disordered" evidence="1">
    <location>
        <begin position="643"/>
        <end position="664"/>
    </location>
</feature>
<feature type="compositionally biased region" description="Low complexity" evidence="1">
    <location>
        <begin position="566"/>
        <end position="586"/>
    </location>
</feature>
<keyword evidence="2" id="KW-0812">Transmembrane</keyword>
<accession>A0A9N9N2W2</accession>
<reference evidence="3" key="1">
    <citation type="submission" date="2021-06" db="EMBL/GenBank/DDBJ databases">
        <authorList>
            <person name="Kallberg Y."/>
            <person name="Tangrot J."/>
            <person name="Rosling A."/>
        </authorList>
    </citation>
    <scope>NUCLEOTIDE SEQUENCE</scope>
    <source>
        <strain evidence="3">FL966</strain>
    </source>
</reference>
<dbReference type="Proteomes" id="UP000789759">
    <property type="component" value="Unassembled WGS sequence"/>
</dbReference>
<feature type="compositionally biased region" description="Low complexity" evidence="1">
    <location>
        <begin position="48"/>
        <end position="80"/>
    </location>
</feature>
<dbReference type="OrthoDB" id="2415478at2759"/>
<comment type="caution">
    <text evidence="3">The sequence shown here is derived from an EMBL/GenBank/DDBJ whole genome shotgun (WGS) entry which is preliminary data.</text>
</comment>
<evidence type="ECO:0000313" key="4">
    <source>
        <dbReference type="Proteomes" id="UP000789759"/>
    </source>
</evidence>
<keyword evidence="2" id="KW-1133">Transmembrane helix</keyword>
<feature type="compositionally biased region" description="Polar residues" evidence="1">
    <location>
        <begin position="835"/>
        <end position="846"/>
    </location>
</feature>
<keyword evidence="4" id="KW-1185">Reference proteome</keyword>
<organism evidence="3 4">
    <name type="scientific">Cetraspora pellucida</name>
    <dbReference type="NCBI Taxonomy" id="1433469"/>
    <lineage>
        <taxon>Eukaryota</taxon>
        <taxon>Fungi</taxon>
        <taxon>Fungi incertae sedis</taxon>
        <taxon>Mucoromycota</taxon>
        <taxon>Glomeromycotina</taxon>
        <taxon>Glomeromycetes</taxon>
        <taxon>Diversisporales</taxon>
        <taxon>Gigasporaceae</taxon>
        <taxon>Cetraspora</taxon>
    </lineage>
</organism>
<feature type="region of interest" description="Disordered" evidence="1">
    <location>
        <begin position="33"/>
        <end position="83"/>
    </location>
</feature>
<proteinExistence type="predicted"/>
<keyword evidence="2" id="KW-0472">Membrane</keyword>
<sequence>MLLVTDDVEVHQKQAAINNNKAYAFSYPANVNDIGDVKKNSSKKTVKPAKPAKPVKSSKNANSKNTNSKNANSQNANLKNQSKKENLQANLAPTTINSIAVTDTNLIVTTNRVTTTKGTNIQQFVPETTPKEVSAKVGNQDAYPNTSVNPNEPNGDLGLVAGVVGVALLAFGLVGLFIHRKVNAGKKKDIENDMMSDSNDAFGNNKPPDTSHMSQLMETNNDDNLKETSYDVYSNEVNIPSIEPLSPLQLSPNNIGSQILNDDPCLPISSMLFANNFQPPVVSSRQSFYGESMYPALYTMTPSLSSQDLSQPKSSFVDLSRSTAYPVPFVAVSDTSDINNYDNIKETVRYSIESANLNDVDNYILEPEYIRPDSTLLTDLMNSPLDEKIGHQITNNSTYDEPTNDKSTYLPTNPNDVTNVTTEISLSNPVVPIALDSNIKGQPFNENSNIHQDSNNAYTNQNIQMDYVQPNQGTIHIETLDLNITDSTVAPAKESLDIQPDISKVTESVSIGSALSNIEGDFNDTSSPETPVVKPNRASIQIMKTEIVPVQSNMQIEKIQDIIQNNSENTNDPSSDTDSPSQTPETNPLMMTPATTVFVNPIQSKMKIEKVSDEPQSSSNKPFISTPSAYIAERASAFTMQSATPAPAYKKKSSNNTLQNPPPLPSYNFGTLKSKIENANTTVTSDAAESMTDLNNEITGKSKQDAQKNKGITDIALDKGVSSTQVDDGLNKVESDNGVNEMKPLTQKKPAHRDSDQEPVPRKSILKKKAPKSQKTPQDLKIANDNDLTPPRNTVEKSETQYRSPTFSMYKIYDDLPGGRNSTMQPNVPEMPSSKPDNINSNENDS</sequence>
<evidence type="ECO:0000256" key="1">
    <source>
        <dbReference type="SAM" id="MobiDB-lite"/>
    </source>
</evidence>
<feature type="region of interest" description="Disordered" evidence="1">
    <location>
        <begin position="725"/>
        <end position="846"/>
    </location>
</feature>
<dbReference type="EMBL" id="CAJVQA010010643">
    <property type="protein sequence ID" value="CAG8699154.1"/>
    <property type="molecule type" value="Genomic_DNA"/>
</dbReference>
<protein>
    <submittedName>
        <fullName evidence="3">10730_t:CDS:1</fullName>
    </submittedName>
</protein>
<feature type="region of interest" description="Disordered" evidence="1">
    <location>
        <begin position="566"/>
        <end position="591"/>
    </location>
</feature>
<feature type="compositionally biased region" description="Basic and acidic residues" evidence="1">
    <location>
        <begin position="752"/>
        <end position="761"/>
    </location>
</feature>
<dbReference type="AlphaFoldDB" id="A0A9N9N2W2"/>
<name>A0A9N9N2W2_9GLOM</name>
<gene>
    <name evidence="3" type="ORF">CPELLU_LOCUS11723</name>
</gene>
<evidence type="ECO:0000313" key="3">
    <source>
        <dbReference type="EMBL" id="CAG8699154.1"/>
    </source>
</evidence>
<evidence type="ECO:0000256" key="2">
    <source>
        <dbReference type="SAM" id="Phobius"/>
    </source>
</evidence>
<feature type="transmembrane region" description="Helical" evidence="2">
    <location>
        <begin position="157"/>
        <end position="178"/>
    </location>
</feature>